<keyword evidence="1" id="KW-1133">Transmembrane helix</keyword>
<dbReference type="OrthoDB" id="4199792at2759"/>
<protein>
    <submittedName>
        <fullName evidence="2">Uncharacterized protein</fullName>
    </submittedName>
</protein>
<dbReference type="VEuPathDB" id="FungiDB:HCDG_05223"/>
<keyword evidence="1" id="KW-0812">Transmembrane</keyword>
<dbReference type="EMBL" id="GG692425">
    <property type="protein sequence ID" value="EER40634.1"/>
    <property type="molecule type" value="Genomic_DNA"/>
</dbReference>
<reference evidence="3" key="1">
    <citation type="submission" date="2009-05" db="EMBL/GenBank/DDBJ databases">
        <title>The genome sequence of Ajellomyces capsulatus strain H143.</title>
        <authorList>
            <person name="Champion M."/>
            <person name="Cuomo C.A."/>
            <person name="Ma L.-J."/>
            <person name="Henn M.R."/>
            <person name="Sil A."/>
            <person name="Goldman B."/>
            <person name="Young S.K."/>
            <person name="Kodira C.D."/>
            <person name="Zeng Q."/>
            <person name="Koehrsen M."/>
            <person name="Alvarado L."/>
            <person name="Berlin A.M."/>
            <person name="Borenstein D."/>
            <person name="Chen Z."/>
            <person name="Engels R."/>
            <person name="Freedman E."/>
            <person name="Gellesch M."/>
            <person name="Goldberg J."/>
            <person name="Griggs A."/>
            <person name="Gujja S."/>
            <person name="Heiman D.I."/>
            <person name="Hepburn T.A."/>
            <person name="Howarth C."/>
            <person name="Jen D."/>
            <person name="Larson L."/>
            <person name="Lewis B."/>
            <person name="Mehta T."/>
            <person name="Park D."/>
            <person name="Pearson M."/>
            <person name="Roberts A."/>
            <person name="Saif S."/>
            <person name="Shea T.D."/>
            <person name="Shenoy N."/>
            <person name="Sisk P."/>
            <person name="Stolte C."/>
            <person name="Sykes S."/>
            <person name="Walk T."/>
            <person name="White J."/>
            <person name="Yandava C."/>
            <person name="Klein B."/>
            <person name="McEwen J.G."/>
            <person name="Puccia R."/>
            <person name="Goldman G.H."/>
            <person name="Felipe M.S."/>
            <person name="Nino-Vega G."/>
            <person name="San-Blas G."/>
            <person name="Taylor J.W."/>
            <person name="Mendoza L."/>
            <person name="Galagan J.E."/>
            <person name="Nusbaum C."/>
            <person name="Birren B.W."/>
        </authorList>
    </citation>
    <scope>NUCLEOTIDE SEQUENCE [LARGE SCALE GENOMIC DNA]</scope>
    <source>
        <strain evidence="3">H143</strain>
    </source>
</reference>
<evidence type="ECO:0000256" key="1">
    <source>
        <dbReference type="SAM" id="Phobius"/>
    </source>
</evidence>
<dbReference type="AlphaFoldDB" id="C6HFN3"/>
<gene>
    <name evidence="2" type="ORF">HCDG_05223</name>
</gene>
<accession>C6HFN3</accession>
<keyword evidence="1" id="KW-0472">Membrane</keyword>
<dbReference type="STRING" id="544712.C6HFN3"/>
<sequence>MPHKLTWDDIMRGLTQNIHLFKEVIEKNSDDSDFCLKWLVAAVITQLFFYMIVKGV</sequence>
<dbReference type="Proteomes" id="UP000002624">
    <property type="component" value="Unassembled WGS sequence"/>
</dbReference>
<proteinExistence type="predicted"/>
<evidence type="ECO:0000313" key="2">
    <source>
        <dbReference type="EMBL" id="EER40634.1"/>
    </source>
</evidence>
<feature type="transmembrane region" description="Helical" evidence="1">
    <location>
        <begin position="36"/>
        <end position="53"/>
    </location>
</feature>
<evidence type="ECO:0000313" key="3">
    <source>
        <dbReference type="Proteomes" id="UP000002624"/>
    </source>
</evidence>
<organism evidence="2 3">
    <name type="scientific">Ajellomyces capsulatus (strain H143)</name>
    <name type="common">Darling's disease fungus</name>
    <name type="synonym">Histoplasma capsulatum</name>
    <dbReference type="NCBI Taxonomy" id="544712"/>
    <lineage>
        <taxon>Eukaryota</taxon>
        <taxon>Fungi</taxon>
        <taxon>Dikarya</taxon>
        <taxon>Ascomycota</taxon>
        <taxon>Pezizomycotina</taxon>
        <taxon>Eurotiomycetes</taxon>
        <taxon>Eurotiomycetidae</taxon>
        <taxon>Onygenales</taxon>
        <taxon>Ajellomycetaceae</taxon>
        <taxon>Histoplasma</taxon>
    </lineage>
</organism>
<dbReference type="HOGENOM" id="CLU_3013653_0_0_1"/>
<name>C6HFN3_AJECH</name>